<dbReference type="PANTHER" id="PTHR47992">
    <property type="entry name" value="PROTEIN PHOSPHATASE"/>
    <property type="match status" value="1"/>
</dbReference>
<evidence type="ECO:0000259" key="3">
    <source>
        <dbReference type="PROSITE" id="PS51746"/>
    </source>
</evidence>
<sequence>MGCCNITTNSKVNLITRDPTNGFLTREYRRSAVLNVKQRNAKGQILGTNTLKFNYTEPILVSSHKLEVGLNSYWASACVIPGLDPHGEINKKCQDFCLFLNDENSFIIALFDGHGAEGERVVDICSQTVEDFYETHKNDYSKSPTQLLLELTKQCDHEIRDPAHGVNAQNSGCTAVLVYFHNNNLYCASVGDSRAIVGTSHPPAILPAPPAIIGEERKMLEEVKERRRSFVSPLLQAVQLTRDQKPDDPEEWARISKCGGRVQQLVDEYGNKIGPYRIWEMNSNGPGLAMSRSIGDLRGQRVGVISTPVCTKYELFGELDYFIVAASDGIWDVLENDDVAHFVEFYREKCIKGVDTHTDQRVVSPENACIAQLLCEEARIRWHTIVEEEDVMIDDISCVVIELNQSKFNLDPKEHGKIPDTFTPAKNLENLENSNMLKITSIPEIEVRDPRRGSFVTEKLDDI</sequence>
<reference evidence="4" key="1">
    <citation type="submission" date="2021-09" db="EMBL/GenBank/DDBJ databases">
        <authorList>
            <consortium name="AG Swart"/>
            <person name="Singh M."/>
            <person name="Singh A."/>
            <person name="Seah K."/>
            <person name="Emmerich C."/>
        </authorList>
    </citation>
    <scope>NUCLEOTIDE SEQUENCE</scope>
    <source>
        <strain evidence="4">ATCC30299</strain>
    </source>
</reference>
<evidence type="ECO:0000256" key="2">
    <source>
        <dbReference type="ARBA" id="ARBA00023136"/>
    </source>
</evidence>
<dbReference type="PROSITE" id="PS51746">
    <property type="entry name" value="PPM_2"/>
    <property type="match status" value="1"/>
</dbReference>
<dbReference type="SUPFAM" id="SSF81606">
    <property type="entry name" value="PP2C-like"/>
    <property type="match status" value="1"/>
</dbReference>
<dbReference type="SMART" id="SM00332">
    <property type="entry name" value="PP2Cc"/>
    <property type="match status" value="1"/>
</dbReference>
<comment type="caution">
    <text evidence="4">The sequence shown here is derived from an EMBL/GenBank/DDBJ whole genome shotgun (WGS) entry which is preliminary data.</text>
</comment>
<comment type="subcellular location">
    <subcellularLocation>
        <location evidence="1">Membrane</location>
    </subcellularLocation>
</comment>
<keyword evidence="5" id="KW-1185">Reference proteome</keyword>
<dbReference type="Proteomes" id="UP001162131">
    <property type="component" value="Unassembled WGS sequence"/>
</dbReference>
<keyword evidence="2" id="KW-0472">Membrane</keyword>
<evidence type="ECO:0000256" key="1">
    <source>
        <dbReference type="ARBA" id="ARBA00004370"/>
    </source>
</evidence>
<evidence type="ECO:0000313" key="4">
    <source>
        <dbReference type="EMBL" id="CAG9331146.1"/>
    </source>
</evidence>
<dbReference type="InterPro" id="IPR036457">
    <property type="entry name" value="PPM-type-like_dom_sf"/>
</dbReference>
<dbReference type="InterPro" id="IPR001932">
    <property type="entry name" value="PPM-type_phosphatase-like_dom"/>
</dbReference>
<organism evidence="4 5">
    <name type="scientific">Blepharisma stoltei</name>
    <dbReference type="NCBI Taxonomy" id="1481888"/>
    <lineage>
        <taxon>Eukaryota</taxon>
        <taxon>Sar</taxon>
        <taxon>Alveolata</taxon>
        <taxon>Ciliophora</taxon>
        <taxon>Postciliodesmatophora</taxon>
        <taxon>Heterotrichea</taxon>
        <taxon>Heterotrichida</taxon>
        <taxon>Blepharismidae</taxon>
        <taxon>Blepharisma</taxon>
    </lineage>
</organism>
<dbReference type="AlphaFoldDB" id="A0AAU9JZT6"/>
<accession>A0AAU9JZT6</accession>
<name>A0AAU9JZT6_9CILI</name>
<protein>
    <recommendedName>
        <fullName evidence="3">PPM-type phosphatase domain-containing protein</fullName>
    </recommendedName>
</protein>
<dbReference type="Gene3D" id="3.60.40.10">
    <property type="entry name" value="PPM-type phosphatase domain"/>
    <property type="match status" value="1"/>
</dbReference>
<dbReference type="CDD" id="cd00143">
    <property type="entry name" value="PP2Cc"/>
    <property type="match status" value="1"/>
</dbReference>
<proteinExistence type="predicted"/>
<dbReference type="InterPro" id="IPR015655">
    <property type="entry name" value="PP2C"/>
</dbReference>
<dbReference type="GO" id="GO:0016020">
    <property type="term" value="C:membrane"/>
    <property type="evidence" value="ECO:0007669"/>
    <property type="project" value="UniProtKB-SubCell"/>
</dbReference>
<dbReference type="GO" id="GO:0004722">
    <property type="term" value="F:protein serine/threonine phosphatase activity"/>
    <property type="evidence" value="ECO:0007669"/>
    <property type="project" value="InterPro"/>
</dbReference>
<dbReference type="EMBL" id="CAJZBQ010000053">
    <property type="protein sequence ID" value="CAG9331146.1"/>
    <property type="molecule type" value="Genomic_DNA"/>
</dbReference>
<gene>
    <name evidence="4" type="ORF">BSTOLATCC_MIC53225</name>
</gene>
<evidence type="ECO:0000313" key="5">
    <source>
        <dbReference type="Proteomes" id="UP001162131"/>
    </source>
</evidence>
<dbReference type="Pfam" id="PF00481">
    <property type="entry name" value="PP2C"/>
    <property type="match status" value="1"/>
</dbReference>
<feature type="domain" description="PPM-type phosphatase" evidence="3">
    <location>
        <begin position="73"/>
        <end position="403"/>
    </location>
</feature>